<evidence type="ECO:0000256" key="1">
    <source>
        <dbReference type="SAM" id="MobiDB-lite"/>
    </source>
</evidence>
<feature type="compositionally biased region" description="Acidic residues" evidence="1">
    <location>
        <begin position="18"/>
        <end position="36"/>
    </location>
</feature>
<evidence type="ECO:0000313" key="2">
    <source>
        <dbReference type="EMBL" id="KAF2180943.1"/>
    </source>
</evidence>
<keyword evidence="3" id="KW-1185">Reference proteome</keyword>
<proteinExistence type="predicted"/>
<accession>A0A6A6DPN3</accession>
<dbReference type="EMBL" id="ML994655">
    <property type="protein sequence ID" value="KAF2180943.1"/>
    <property type="molecule type" value="Genomic_DNA"/>
</dbReference>
<organism evidence="2 3">
    <name type="scientific">Zopfia rhizophila CBS 207.26</name>
    <dbReference type="NCBI Taxonomy" id="1314779"/>
    <lineage>
        <taxon>Eukaryota</taxon>
        <taxon>Fungi</taxon>
        <taxon>Dikarya</taxon>
        <taxon>Ascomycota</taxon>
        <taxon>Pezizomycotina</taxon>
        <taxon>Dothideomycetes</taxon>
        <taxon>Dothideomycetes incertae sedis</taxon>
        <taxon>Zopfiaceae</taxon>
        <taxon>Zopfia</taxon>
    </lineage>
</organism>
<feature type="region of interest" description="Disordered" evidence="1">
    <location>
        <begin position="1"/>
        <end position="37"/>
    </location>
</feature>
<sequence>MEDHNDPAPNGAVAIDGSSDEEGYSSPPDDSDDDELANLRPCTYTLGISRYYSPNWTRQDAFREYYQNWKDAIIASYDLEPRNFKPELKETGDQIQITVHRPHPSGPRNSSMELLGYIRFRKKAGCVELANFKAQLNMEHLLLGRTTKRGHDRFAGHHGEGFKIASLVMRRNEHAVRYAASSYYWNFRFRRRSPTLSCILSRANPEVLQRKKEAFSTRVAAGARRGLTSNIWEDVIVRISKARGECGSKVTEADFRSWLDVTLDINRPPPSDFIETCYGDMILDARFSGQIYLKGLRVPGDGGDGRVYIFGYNFHRGQIDRDRRKLGNAQEETRMIANIWEQAMIARGDEVVDSYIKLFRDHEHSLDINLADRTVSRSAAQAIWNRLRTSFPDAFFYPEKVSSDFGRVDQGETIVRNLKKQPQSLPAALWRLLRTYSLARTPLEETIHLFSNSTAVAITQDMFALNILRCLKASMLLNQTLKDIRFEVVTGGNTEVNILFKPEQNVILIHQKWTGFRKVHTFSNCDAFSMIRNEAPNPRAFYCDHVVEDLFELALNTIRGVLKLSQQDCMTLRRAARKLVQQMPRLVRISQNAAPMELEVSWTGNEGGLVSKTCAASINYNVILHKKSTCWPLFSDILLHLHGTYVSLMGILTGAPCSCVRQVVSHIESKAIFRGLDHEEEYFPMVSRVENGSLFGVPPPPIAPNGAIGNHEPSTTLMEFPVLNSTTRTRTPSPESRTGDSSLPIASDGFEDINEVDDNANQSHGNTHTTAVNTSRRRIRAQAGLRQGSHRTDMVHQDAYEKDEKTWETWQEKELPDTFARLTPKRGMNNLV</sequence>
<dbReference type="AlphaFoldDB" id="A0A6A6DPN3"/>
<gene>
    <name evidence="2" type="ORF">K469DRAFT_671927</name>
</gene>
<name>A0A6A6DPN3_9PEZI</name>
<dbReference type="OrthoDB" id="3759480at2759"/>
<evidence type="ECO:0000313" key="3">
    <source>
        <dbReference type="Proteomes" id="UP000800200"/>
    </source>
</evidence>
<dbReference type="Proteomes" id="UP000800200">
    <property type="component" value="Unassembled WGS sequence"/>
</dbReference>
<reference evidence="2" key="1">
    <citation type="journal article" date="2020" name="Stud. Mycol.">
        <title>101 Dothideomycetes genomes: a test case for predicting lifestyles and emergence of pathogens.</title>
        <authorList>
            <person name="Haridas S."/>
            <person name="Albert R."/>
            <person name="Binder M."/>
            <person name="Bloem J."/>
            <person name="Labutti K."/>
            <person name="Salamov A."/>
            <person name="Andreopoulos B."/>
            <person name="Baker S."/>
            <person name="Barry K."/>
            <person name="Bills G."/>
            <person name="Bluhm B."/>
            <person name="Cannon C."/>
            <person name="Castanera R."/>
            <person name="Culley D."/>
            <person name="Daum C."/>
            <person name="Ezra D."/>
            <person name="Gonzalez J."/>
            <person name="Henrissat B."/>
            <person name="Kuo A."/>
            <person name="Liang C."/>
            <person name="Lipzen A."/>
            <person name="Lutzoni F."/>
            <person name="Magnuson J."/>
            <person name="Mondo S."/>
            <person name="Nolan M."/>
            <person name="Ohm R."/>
            <person name="Pangilinan J."/>
            <person name="Park H.-J."/>
            <person name="Ramirez L."/>
            <person name="Alfaro M."/>
            <person name="Sun H."/>
            <person name="Tritt A."/>
            <person name="Yoshinaga Y."/>
            <person name="Zwiers L.-H."/>
            <person name="Turgeon B."/>
            <person name="Goodwin S."/>
            <person name="Spatafora J."/>
            <person name="Crous P."/>
            <person name="Grigoriev I."/>
        </authorList>
    </citation>
    <scope>NUCLEOTIDE SEQUENCE</scope>
    <source>
        <strain evidence="2">CBS 207.26</strain>
    </source>
</reference>
<protein>
    <submittedName>
        <fullName evidence="2">Uncharacterized protein</fullName>
    </submittedName>
</protein>